<dbReference type="NCBIfam" id="TIGR00466">
    <property type="entry name" value="kdsB"/>
    <property type="match status" value="1"/>
</dbReference>
<evidence type="ECO:0000256" key="2">
    <source>
        <dbReference type="ARBA" id="ARBA00022679"/>
    </source>
</evidence>
<sequence length="254" mass="29094">MLVKLLLITNRGDIINITAIIPARYSSTRLPGKPLKDICGKTMLQRVYEQVKKVSLIDEVIVATDDKRIFDEVKKFNSNVIMTSKDHKTGTDRLAEVAAKIDTDIIVNVQGDEPLIKPSVIKFAIKPLLTDNSLKMSTLKHLISDEEEINNPNIVKVITDKSNNAIYFSRSRIPYARNNQKFNYYKHIGLYVYRSDFLLKFAKMKPTPFEIQESLEQLRVIENGYKIKVIETEYDSIGVDTEEDLNKVRNILGE</sequence>
<dbReference type="EMBL" id="SOAA01000023">
    <property type="protein sequence ID" value="TDS28045.1"/>
    <property type="molecule type" value="Genomic_DNA"/>
</dbReference>
<proteinExistence type="inferred from homology"/>
<comment type="similarity">
    <text evidence="5">Belongs to the KdsB family.</text>
</comment>
<dbReference type="GO" id="GO:0008690">
    <property type="term" value="F:3-deoxy-manno-octulosonate cytidylyltransferase activity"/>
    <property type="evidence" value="ECO:0007669"/>
    <property type="project" value="UniProtKB-UniRule"/>
</dbReference>
<evidence type="ECO:0000256" key="4">
    <source>
        <dbReference type="ARBA" id="ARBA00022985"/>
    </source>
</evidence>
<dbReference type="AlphaFoldDB" id="A0A4R7E2Q4"/>
<dbReference type="Proteomes" id="UP000295758">
    <property type="component" value="Unassembled WGS sequence"/>
</dbReference>
<keyword evidence="5" id="KW-0963">Cytoplasm</keyword>
<keyword evidence="3 5" id="KW-0548">Nucleotidyltransferase</keyword>
<dbReference type="CDD" id="cd02517">
    <property type="entry name" value="CMP-KDO-Synthetase"/>
    <property type="match status" value="1"/>
</dbReference>
<dbReference type="GO" id="GO:0009103">
    <property type="term" value="P:lipopolysaccharide biosynthetic process"/>
    <property type="evidence" value="ECO:0007669"/>
    <property type="project" value="UniProtKB-UniRule"/>
</dbReference>
<comment type="function">
    <text evidence="5">Activates KDO (a required 8-carbon sugar) for incorporation into bacterial lipopolysaccharide in Gram-negative bacteria.</text>
</comment>
<gene>
    <name evidence="5" type="primary">kdsB</name>
    <name evidence="6" type="ORF">BY453_12323</name>
</gene>
<comment type="catalytic activity">
    <reaction evidence="5">
        <text>3-deoxy-alpha-D-manno-oct-2-ulosonate + CTP = CMP-3-deoxy-beta-D-manno-octulosonate + diphosphate</text>
        <dbReference type="Rhea" id="RHEA:23448"/>
        <dbReference type="ChEBI" id="CHEBI:33019"/>
        <dbReference type="ChEBI" id="CHEBI:37563"/>
        <dbReference type="ChEBI" id="CHEBI:85986"/>
        <dbReference type="ChEBI" id="CHEBI:85987"/>
        <dbReference type="EC" id="2.7.7.38"/>
    </reaction>
</comment>
<comment type="subcellular location">
    <subcellularLocation>
        <location evidence="5">Cytoplasm</location>
    </subcellularLocation>
    <subcellularLocation>
        <location evidence="1">Membrane</location>
    </subcellularLocation>
</comment>
<keyword evidence="4 5" id="KW-0448">Lipopolysaccharide biosynthesis</keyword>
<dbReference type="NCBIfam" id="NF003952">
    <property type="entry name" value="PRK05450.1-5"/>
    <property type="match status" value="1"/>
</dbReference>
<dbReference type="GO" id="GO:0033468">
    <property type="term" value="P:CMP-keto-3-deoxy-D-manno-octulosonic acid biosynthetic process"/>
    <property type="evidence" value="ECO:0007669"/>
    <property type="project" value="UniProtKB-UniRule"/>
</dbReference>
<comment type="pathway">
    <text evidence="5">Nucleotide-sugar biosynthesis; CMP-3-deoxy-D-manno-octulosonate biosynthesis; CMP-3-deoxy-D-manno-octulosonate from 3-deoxy-D-manno-octulosonate and CTP: step 1/1.</text>
</comment>
<organism evidence="6 7">
    <name type="scientific">Halanaerobium congolense</name>
    <dbReference type="NCBI Taxonomy" id="54121"/>
    <lineage>
        <taxon>Bacteria</taxon>
        <taxon>Bacillati</taxon>
        <taxon>Bacillota</taxon>
        <taxon>Clostridia</taxon>
        <taxon>Halanaerobiales</taxon>
        <taxon>Halanaerobiaceae</taxon>
        <taxon>Halanaerobium</taxon>
    </lineage>
</organism>
<dbReference type="HAMAP" id="MF_00057">
    <property type="entry name" value="KdsB"/>
    <property type="match status" value="1"/>
</dbReference>
<reference evidence="6 7" key="1">
    <citation type="submission" date="2019-03" db="EMBL/GenBank/DDBJ databases">
        <title>Deep subsurface shale carbon reservoir microbial communities from Ohio and West Virginia, USA.</title>
        <authorList>
            <person name="Wrighton K."/>
        </authorList>
    </citation>
    <scope>NUCLEOTIDE SEQUENCE [LARGE SCALE GENOMIC DNA]</scope>
    <source>
        <strain evidence="6 7">UTICA-S4D12</strain>
    </source>
</reference>
<accession>A0A4R7E2Q4</accession>
<evidence type="ECO:0000256" key="1">
    <source>
        <dbReference type="ARBA" id="ARBA00004370"/>
    </source>
</evidence>
<keyword evidence="2 5" id="KW-0808">Transferase</keyword>
<dbReference type="InterPro" id="IPR003329">
    <property type="entry name" value="Cytidylyl_trans"/>
</dbReference>
<protein>
    <recommendedName>
        <fullName evidence="5">3-deoxy-manno-octulosonate cytidylyltransferase</fullName>
        <ecNumber evidence="5">2.7.7.38</ecNumber>
    </recommendedName>
    <alternativeName>
        <fullName evidence="5">CMP-2-keto-3-deoxyoctulosonic acid synthase</fullName>
        <shortName evidence="5">CKS</shortName>
        <shortName evidence="5">CMP-KDO synthase</shortName>
    </alternativeName>
</protein>
<dbReference type="PANTHER" id="PTHR42866">
    <property type="entry name" value="3-DEOXY-MANNO-OCTULOSONATE CYTIDYLYLTRANSFERASE"/>
    <property type="match status" value="1"/>
</dbReference>
<dbReference type="UniPathway" id="UPA00358">
    <property type="reaction ID" value="UER00476"/>
</dbReference>
<dbReference type="Pfam" id="PF02348">
    <property type="entry name" value="CTP_transf_3"/>
    <property type="match status" value="1"/>
</dbReference>
<dbReference type="FunFam" id="3.90.550.10:FF:000011">
    <property type="entry name" value="3-deoxy-manno-octulosonate cytidylyltransferase"/>
    <property type="match status" value="1"/>
</dbReference>
<dbReference type="GO" id="GO:0016020">
    <property type="term" value="C:membrane"/>
    <property type="evidence" value="ECO:0007669"/>
    <property type="project" value="UniProtKB-SubCell"/>
</dbReference>
<evidence type="ECO:0000313" key="7">
    <source>
        <dbReference type="Proteomes" id="UP000295758"/>
    </source>
</evidence>
<evidence type="ECO:0000256" key="5">
    <source>
        <dbReference type="HAMAP-Rule" id="MF_00057"/>
    </source>
</evidence>
<dbReference type="NCBIfam" id="NF003950">
    <property type="entry name" value="PRK05450.1-3"/>
    <property type="match status" value="1"/>
</dbReference>
<dbReference type="PANTHER" id="PTHR42866:SF2">
    <property type="entry name" value="3-DEOXY-MANNO-OCTULOSONATE CYTIDYLYLTRANSFERASE, MITOCHONDRIAL"/>
    <property type="match status" value="1"/>
</dbReference>
<evidence type="ECO:0000313" key="6">
    <source>
        <dbReference type="EMBL" id="TDS28045.1"/>
    </source>
</evidence>
<dbReference type="NCBIfam" id="NF009905">
    <property type="entry name" value="PRK13368.1"/>
    <property type="match status" value="1"/>
</dbReference>
<name>A0A4R7E2Q4_9FIRM</name>
<dbReference type="SUPFAM" id="SSF53448">
    <property type="entry name" value="Nucleotide-diphospho-sugar transferases"/>
    <property type="match status" value="1"/>
</dbReference>
<dbReference type="Gene3D" id="3.90.550.10">
    <property type="entry name" value="Spore Coat Polysaccharide Biosynthesis Protein SpsA, Chain A"/>
    <property type="match status" value="1"/>
</dbReference>
<dbReference type="EC" id="2.7.7.38" evidence="5"/>
<dbReference type="InterPro" id="IPR004528">
    <property type="entry name" value="KdsB"/>
</dbReference>
<comment type="caution">
    <text evidence="6">The sequence shown here is derived from an EMBL/GenBank/DDBJ whole genome shotgun (WGS) entry which is preliminary data.</text>
</comment>
<evidence type="ECO:0000256" key="3">
    <source>
        <dbReference type="ARBA" id="ARBA00022695"/>
    </source>
</evidence>
<dbReference type="InterPro" id="IPR029044">
    <property type="entry name" value="Nucleotide-diphossugar_trans"/>
</dbReference>
<dbReference type="GO" id="GO:0005829">
    <property type="term" value="C:cytosol"/>
    <property type="evidence" value="ECO:0007669"/>
    <property type="project" value="TreeGrafter"/>
</dbReference>